<name>A0ABD0VUK2_DENTH</name>
<comment type="caution">
    <text evidence="1">The sequence shown here is derived from an EMBL/GenBank/DDBJ whole genome shotgun (WGS) entry which is preliminary data.</text>
</comment>
<reference evidence="1 2" key="1">
    <citation type="journal article" date="2024" name="Plant Biotechnol. J.">
        <title>Dendrobium thyrsiflorum genome and its molecular insights into genes involved in important horticultural traits.</title>
        <authorList>
            <person name="Chen B."/>
            <person name="Wang J.Y."/>
            <person name="Zheng P.J."/>
            <person name="Li K.L."/>
            <person name="Liang Y.M."/>
            <person name="Chen X.F."/>
            <person name="Zhang C."/>
            <person name="Zhao X."/>
            <person name="He X."/>
            <person name="Zhang G.Q."/>
            <person name="Liu Z.J."/>
            <person name="Xu Q."/>
        </authorList>
    </citation>
    <scope>NUCLEOTIDE SEQUENCE [LARGE SCALE GENOMIC DNA]</scope>
    <source>
        <strain evidence="1">GZMU011</strain>
    </source>
</reference>
<protein>
    <submittedName>
        <fullName evidence="1">Uncharacterized protein</fullName>
    </submittedName>
</protein>
<keyword evidence="2" id="KW-1185">Reference proteome</keyword>
<dbReference type="EMBL" id="JANQDX010000001">
    <property type="protein sequence ID" value="KAL0928780.1"/>
    <property type="molecule type" value="Genomic_DNA"/>
</dbReference>
<sequence length="276" mass="31469">MAAKKVDALEEHLEGEMSQMKATVEDRISSMEYKVSYLCAMVKNLLENQIQTAASETKGSVRRTTNYEFRKRKNNVEIMEEKGGRYGEAWIWGHEPRDAGWERKEGTYSRRGANFGERRGKSEEGFEDERMIFLELGLISCNKATVFLCFPIQFVEFSRCFVNIVRVYWRSSTFTGFVFVSQLNSTEVNKNANMREQDEEKKGTNVPIDGVEEPNEVVHGGSESATHLGGDPLKKIPNKICVFLQRKLQILHGQPGSKSTAKEQLLRFCCPFAKAQ</sequence>
<dbReference type="Proteomes" id="UP001552299">
    <property type="component" value="Unassembled WGS sequence"/>
</dbReference>
<evidence type="ECO:0000313" key="1">
    <source>
        <dbReference type="EMBL" id="KAL0928780.1"/>
    </source>
</evidence>
<accession>A0ABD0VUK2</accession>
<evidence type="ECO:0000313" key="2">
    <source>
        <dbReference type="Proteomes" id="UP001552299"/>
    </source>
</evidence>
<organism evidence="1 2">
    <name type="scientific">Dendrobium thyrsiflorum</name>
    <name type="common">Pinecone-like raceme dendrobium</name>
    <name type="synonym">Orchid</name>
    <dbReference type="NCBI Taxonomy" id="117978"/>
    <lineage>
        <taxon>Eukaryota</taxon>
        <taxon>Viridiplantae</taxon>
        <taxon>Streptophyta</taxon>
        <taxon>Embryophyta</taxon>
        <taxon>Tracheophyta</taxon>
        <taxon>Spermatophyta</taxon>
        <taxon>Magnoliopsida</taxon>
        <taxon>Liliopsida</taxon>
        <taxon>Asparagales</taxon>
        <taxon>Orchidaceae</taxon>
        <taxon>Epidendroideae</taxon>
        <taxon>Malaxideae</taxon>
        <taxon>Dendrobiinae</taxon>
        <taxon>Dendrobium</taxon>
    </lineage>
</organism>
<gene>
    <name evidence="1" type="ORF">M5K25_000702</name>
</gene>
<dbReference type="AlphaFoldDB" id="A0ABD0VUK2"/>
<proteinExistence type="predicted"/>